<dbReference type="EMBL" id="FPHE01000128">
    <property type="protein sequence ID" value="SFV63884.1"/>
    <property type="molecule type" value="Genomic_DNA"/>
</dbReference>
<proteinExistence type="predicted"/>
<dbReference type="GO" id="GO:0016757">
    <property type="term" value="F:glycosyltransferase activity"/>
    <property type="evidence" value="ECO:0007669"/>
    <property type="project" value="UniProtKB-KW"/>
</dbReference>
<gene>
    <name evidence="1" type="ORF">MNB_SV-12-2058</name>
</gene>
<keyword evidence="1" id="KW-0808">Transferase</keyword>
<dbReference type="Gene3D" id="3.40.50.2020">
    <property type="match status" value="1"/>
</dbReference>
<reference evidence="1" key="1">
    <citation type="submission" date="2016-10" db="EMBL/GenBank/DDBJ databases">
        <authorList>
            <person name="de Groot N.N."/>
        </authorList>
    </citation>
    <scope>NUCLEOTIDE SEQUENCE</scope>
</reference>
<dbReference type="InterPro" id="IPR000836">
    <property type="entry name" value="PRTase_dom"/>
</dbReference>
<dbReference type="AlphaFoldDB" id="A0A1W1CDP4"/>
<dbReference type="SUPFAM" id="SSF53271">
    <property type="entry name" value="PRTase-like"/>
    <property type="match status" value="1"/>
</dbReference>
<evidence type="ECO:0000313" key="1">
    <source>
        <dbReference type="EMBL" id="SFV63884.1"/>
    </source>
</evidence>
<dbReference type="InterPro" id="IPR029057">
    <property type="entry name" value="PRTase-like"/>
</dbReference>
<sequence>MRCLSCHKLSWQTFCKKCQDKLLSPSISKRKIGSLEVYSFFKYQNIEDLLLTKHTPQGYIVYRALAKQTFRPFIKSFIEEDSRTIYIIGVDETVKSGYSHVSLLTEQLAYKSSKALYSKLLATNLVNYAGKTLQFRLENPRDFRYSGLRDIEAILVDDIITTGITLQEAKRVLEKNRVKVLFALTLADAKG</sequence>
<name>A0A1W1CDP4_9ZZZZ</name>
<keyword evidence="1" id="KW-0328">Glycosyltransferase</keyword>
<protein>
    <submittedName>
        <fullName evidence="1">Possible purine/pyrimidine phosphoribosyltransferase</fullName>
    </submittedName>
</protein>
<accession>A0A1W1CDP4</accession>
<dbReference type="CDD" id="cd06223">
    <property type="entry name" value="PRTases_typeI"/>
    <property type="match status" value="1"/>
</dbReference>
<organism evidence="1">
    <name type="scientific">hydrothermal vent metagenome</name>
    <dbReference type="NCBI Taxonomy" id="652676"/>
    <lineage>
        <taxon>unclassified sequences</taxon>
        <taxon>metagenomes</taxon>
        <taxon>ecological metagenomes</taxon>
    </lineage>
</organism>